<dbReference type="Proteomes" id="UP000235347">
    <property type="component" value="Unassembled WGS sequence"/>
</dbReference>
<name>A0A2N7WGD6_9BURK</name>
<sequence>MFGILLSALNVVLGFVLRSIIVKFVLYFALYFVTVEFIGVLQSAGVLPGAAQLSAAFGGIGADIWYWLDLFAFSYGAPLIVSAWVCRFIIRRIPLIG</sequence>
<dbReference type="AlphaFoldDB" id="A0A2N7WGD6"/>
<comment type="caution">
    <text evidence="2">The sequence shown here is derived from an EMBL/GenBank/DDBJ whole genome shotgun (WGS) entry which is preliminary data.</text>
</comment>
<keyword evidence="1" id="KW-0812">Transmembrane</keyword>
<dbReference type="EMBL" id="PNYB01000001">
    <property type="protein sequence ID" value="PMS28498.1"/>
    <property type="molecule type" value="Genomic_DNA"/>
</dbReference>
<protein>
    <submittedName>
        <fullName evidence="2">DUF2523 domain-containing protein</fullName>
    </submittedName>
</protein>
<organism evidence="2 3">
    <name type="scientific">Trinickia soli</name>
    <dbReference type="NCBI Taxonomy" id="380675"/>
    <lineage>
        <taxon>Bacteria</taxon>
        <taxon>Pseudomonadati</taxon>
        <taxon>Pseudomonadota</taxon>
        <taxon>Betaproteobacteria</taxon>
        <taxon>Burkholderiales</taxon>
        <taxon>Burkholderiaceae</taxon>
        <taxon>Trinickia</taxon>
    </lineage>
</organism>
<evidence type="ECO:0000256" key="1">
    <source>
        <dbReference type="SAM" id="Phobius"/>
    </source>
</evidence>
<reference evidence="2 3" key="1">
    <citation type="submission" date="2018-01" db="EMBL/GenBank/DDBJ databases">
        <title>Whole genome analyses suggest that Burkholderia sensu lato contains two further novel genera in the rhizoxinica-symbiotica group Mycetohabitans gen. nov., and Trinickia gen. nov.: implications for the evolution of diazotrophy and nodulation in the Burkholderiaceae.</title>
        <authorList>
            <person name="Estrada-de los Santos P."/>
            <person name="Palmer M."/>
            <person name="Chavez-Ramirez B."/>
            <person name="Beukes C."/>
            <person name="Steenkamp E.T."/>
            <person name="Hirsch A.M."/>
            <person name="Manyaka P."/>
            <person name="Maluk M."/>
            <person name="Lafos M."/>
            <person name="Crook M."/>
            <person name="Gross E."/>
            <person name="Simon M.F."/>
            <person name="Bueno dos Reis Junior F."/>
            <person name="Poole P.S."/>
            <person name="Venter S.N."/>
            <person name="James E.K."/>
        </authorList>
    </citation>
    <scope>NUCLEOTIDE SEQUENCE [LARGE SCALE GENOMIC DNA]</scope>
    <source>
        <strain evidence="2 3">GP25-8</strain>
    </source>
</reference>
<proteinExistence type="predicted"/>
<accession>A0A2N7WGD6</accession>
<dbReference type="Pfam" id="PF10734">
    <property type="entry name" value="DUF2523"/>
    <property type="match status" value="1"/>
</dbReference>
<dbReference type="RefSeq" id="WP_102608087.1">
    <property type="nucleotide sequence ID" value="NZ_CADIKD010000006.1"/>
</dbReference>
<evidence type="ECO:0000313" key="2">
    <source>
        <dbReference type="EMBL" id="PMS28498.1"/>
    </source>
</evidence>
<gene>
    <name evidence="2" type="ORF">C0Z19_02010</name>
</gene>
<keyword evidence="3" id="KW-1185">Reference proteome</keyword>
<feature type="transmembrane region" description="Helical" evidence="1">
    <location>
        <begin position="24"/>
        <end position="41"/>
    </location>
</feature>
<evidence type="ECO:0000313" key="3">
    <source>
        <dbReference type="Proteomes" id="UP000235347"/>
    </source>
</evidence>
<feature type="transmembrane region" description="Helical" evidence="1">
    <location>
        <begin position="72"/>
        <end position="90"/>
    </location>
</feature>
<keyword evidence="1" id="KW-0472">Membrane</keyword>
<keyword evidence="1" id="KW-1133">Transmembrane helix</keyword>
<dbReference type="InterPro" id="IPR019670">
    <property type="entry name" value="DUF2523"/>
</dbReference>